<proteinExistence type="predicted"/>
<accession>A0A8S2X5H5</accession>
<sequence length="99" mass="10389">MSVCQTNALTGQGHTPLDLYSRFSTLVVENLQSRGAISSSDEHCCGESEISSGAMQHLRCSSADAGAKRNNPDIVKVLLGELPLSVNAGNNIGQTPFLA</sequence>
<protein>
    <submittedName>
        <fullName evidence="2">Uncharacterized protein</fullName>
    </submittedName>
</protein>
<dbReference type="EMBL" id="CAJOBA010089800">
    <property type="protein sequence ID" value="CAF4479483.1"/>
    <property type="molecule type" value="Genomic_DNA"/>
</dbReference>
<dbReference type="Proteomes" id="UP000682733">
    <property type="component" value="Unassembled WGS sequence"/>
</dbReference>
<reference evidence="2" key="1">
    <citation type="submission" date="2021-02" db="EMBL/GenBank/DDBJ databases">
        <authorList>
            <person name="Nowell W R."/>
        </authorList>
    </citation>
    <scope>NUCLEOTIDE SEQUENCE</scope>
</reference>
<feature type="non-terminal residue" evidence="2">
    <location>
        <position position="1"/>
    </location>
</feature>
<dbReference type="Proteomes" id="UP000677228">
    <property type="component" value="Unassembled WGS sequence"/>
</dbReference>
<dbReference type="EMBL" id="CAJNOK010062769">
    <property type="protein sequence ID" value="CAF1642045.1"/>
    <property type="molecule type" value="Genomic_DNA"/>
</dbReference>
<evidence type="ECO:0000313" key="2">
    <source>
        <dbReference type="EMBL" id="CAF4479483.1"/>
    </source>
</evidence>
<gene>
    <name evidence="1" type="ORF">OVA965_LOCUS44338</name>
    <name evidence="2" type="ORF">TMI583_LOCUS47082</name>
</gene>
<evidence type="ECO:0000313" key="1">
    <source>
        <dbReference type="EMBL" id="CAF1642045.1"/>
    </source>
</evidence>
<name>A0A8S2X5H5_9BILA</name>
<dbReference type="AlphaFoldDB" id="A0A8S2X5H5"/>
<comment type="caution">
    <text evidence="2">The sequence shown here is derived from an EMBL/GenBank/DDBJ whole genome shotgun (WGS) entry which is preliminary data.</text>
</comment>
<organism evidence="2 3">
    <name type="scientific">Didymodactylos carnosus</name>
    <dbReference type="NCBI Taxonomy" id="1234261"/>
    <lineage>
        <taxon>Eukaryota</taxon>
        <taxon>Metazoa</taxon>
        <taxon>Spiralia</taxon>
        <taxon>Gnathifera</taxon>
        <taxon>Rotifera</taxon>
        <taxon>Eurotatoria</taxon>
        <taxon>Bdelloidea</taxon>
        <taxon>Philodinida</taxon>
        <taxon>Philodinidae</taxon>
        <taxon>Didymodactylos</taxon>
    </lineage>
</organism>
<evidence type="ECO:0000313" key="3">
    <source>
        <dbReference type="Proteomes" id="UP000682733"/>
    </source>
</evidence>